<sequence>MTELVQRDPAPVSSGVEPATDTEDAREVALQTRVHAGHQLEDQSEMTPRYYDVLVNTMHIAADLEVVTLPTYSPSILNAPTLEDKIAIASACQDELGHAQVMYRMLEEFGYDTHEFLFERDPSLWRTNQVLEYPHRDYVESVVSMCYGDRAGYITTTDLEENCSFGPYSRSLRKVNFEEVFHVQHGERWVRRFWNHSEESRRRVQEAVDFYFPLCAGWFGVPDTLKKRTDQLLYRIRGASNDQMRQKWLSQVVPFSESVGIEVPAHFDEEQGQYVLDYTPPVYLDPDTLKWDFDRHITWKEQFALWKQGSRYKVPSIERLHQEVYGEDLW</sequence>
<dbReference type="InterPro" id="IPR052703">
    <property type="entry name" value="Aromatic_CoA_ox/epox"/>
</dbReference>
<reference evidence="3" key="1">
    <citation type="journal article" date="2019" name="Int. J. Syst. Evol. Microbiol.">
        <title>The Global Catalogue of Microorganisms (GCM) 10K type strain sequencing project: providing services to taxonomists for standard genome sequencing and annotation.</title>
        <authorList>
            <consortium name="The Broad Institute Genomics Platform"/>
            <consortium name="The Broad Institute Genome Sequencing Center for Infectious Disease"/>
            <person name="Wu L."/>
            <person name="Ma J."/>
        </authorList>
    </citation>
    <scope>NUCLEOTIDE SEQUENCE [LARGE SCALE GENOMIC DNA]</scope>
    <source>
        <strain evidence="3">JCM 17906</strain>
    </source>
</reference>
<gene>
    <name evidence="2" type="primary">paaA_1</name>
    <name evidence="2" type="ORF">GCM10023175_10090</name>
</gene>
<dbReference type="EMBL" id="BAABGT010000015">
    <property type="protein sequence ID" value="GAA4539166.1"/>
    <property type="molecule type" value="Genomic_DNA"/>
</dbReference>
<accession>A0ABP8RIX0</accession>
<dbReference type="InterPro" id="IPR009078">
    <property type="entry name" value="Ferritin-like_SF"/>
</dbReference>
<dbReference type="SUPFAM" id="SSF47240">
    <property type="entry name" value="Ferritin-like"/>
    <property type="match status" value="1"/>
</dbReference>
<comment type="caution">
    <text evidence="2">The sequence shown here is derived from an EMBL/GenBank/DDBJ whole genome shotgun (WGS) entry which is preliminary data.</text>
</comment>
<name>A0ABP8RIX0_9PSEU</name>
<dbReference type="RefSeq" id="WP_345413187.1">
    <property type="nucleotide sequence ID" value="NZ_BAABGT010000015.1"/>
</dbReference>
<dbReference type="PANTHER" id="PTHR30458:SF0">
    <property type="entry name" value="1,2-PHENYLACETYL-COA EPOXIDASE, SUBUNIT C"/>
    <property type="match status" value="1"/>
</dbReference>
<keyword evidence="3" id="KW-1185">Reference proteome</keyword>
<evidence type="ECO:0000313" key="2">
    <source>
        <dbReference type="EMBL" id="GAA4539166.1"/>
    </source>
</evidence>
<feature type="region of interest" description="Disordered" evidence="1">
    <location>
        <begin position="1"/>
        <end position="23"/>
    </location>
</feature>
<evidence type="ECO:0000313" key="3">
    <source>
        <dbReference type="Proteomes" id="UP001501598"/>
    </source>
</evidence>
<evidence type="ECO:0000256" key="1">
    <source>
        <dbReference type="SAM" id="MobiDB-lite"/>
    </source>
</evidence>
<dbReference type="PANTHER" id="PTHR30458">
    <property type="entry name" value="PHENYLACETIC ACID DEGRADATION PROTEIN PAA"/>
    <property type="match status" value="1"/>
</dbReference>
<organism evidence="2 3">
    <name type="scientific">Pseudonocardia xishanensis</name>
    <dbReference type="NCBI Taxonomy" id="630995"/>
    <lineage>
        <taxon>Bacteria</taxon>
        <taxon>Bacillati</taxon>
        <taxon>Actinomycetota</taxon>
        <taxon>Actinomycetes</taxon>
        <taxon>Pseudonocardiales</taxon>
        <taxon>Pseudonocardiaceae</taxon>
        <taxon>Pseudonocardia</taxon>
    </lineage>
</organism>
<proteinExistence type="predicted"/>
<dbReference type="Proteomes" id="UP001501598">
    <property type="component" value="Unassembled WGS sequence"/>
</dbReference>
<dbReference type="Gene3D" id="1.20.1260.10">
    <property type="match status" value="1"/>
</dbReference>
<protein>
    <submittedName>
        <fullName evidence="2">1,2-phenylacetyl-CoA epoxidase subunit A</fullName>
    </submittedName>
</protein>
<dbReference type="Pfam" id="PF05138">
    <property type="entry name" value="PaaA_PaaC"/>
    <property type="match status" value="1"/>
</dbReference>
<dbReference type="InterPro" id="IPR012347">
    <property type="entry name" value="Ferritin-like"/>
</dbReference>
<dbReference type="InterPro" id="IPR007814">
    <property type="entry name" value="PaaA_PaaC"/>
</dbReference>